<dbReference type="Pfam" id="PF01368">
    <property type="entry name" value="DHH"/>
    <property type="match status" value="1"/>
</dbReference>
<evidence type="ECO:0000259" key="6">
    <source>
        <dbReference type="Pfam" id="PF17768"/>
    </source>
</evidence>
<keyword evidence="8" id="KW-1185">Reference proteome</keyword>
<dbReference type="AlphaFoldDB" id="A0A0D8J3D7"/>
<dbReference type="PANTHER" id="PTHR30255">
    <property type="entry name" value="SINGLE-STRANDED-DNA-SPECIFIC EXONUCLEASE RECJ"/>
    <property type="match status" value="1"/>
</dbReference>
<dbReference type="GO" id="GO:0004527">
    <property type="term" value="F:exonuclease activity"/>
    <property type="evidence" value="ECO:0007669"/>
    <property type="project" value="UniProtKB-KW"/>
</dbReference>
<evidence type="ECO:0000256" key="1">
    <source>
        <dbReference type="ARBA" id="ARBA00005915"/>
    </source>
</evidence>
<evidence type="ECO:0000313" key="8">
    <source>
        <dbReference type="Proteomes" id="UP000032483"/>
    </source>
</evidence>
<dbReference type="PANTHER" id="PTHR30255:SF2">
    <property type="entry name" value="SINGLE-STRANDED-DNA-SPECIFIC EXONUCLEASE RECJ"/>
    <property type="match status" value="1"/>
</dbReference>
<protein>
    <recommendedName>
        <fullName evidence="9">Single-stranded-DNA-specific exonuclease RecJ</fullName>
    </recommendedName>
</protein>
<feature type="domain" description="DDH" evidence="5">
    <location>
        <begin position="64"/>
        <end position="204"/>
    </location>
</feature>
<evidence type="ECO:0000259" key="5">
    <source>
        <dbReference type="Pfam" id="PF01368"/>
    </source>
</evidence>
<dbReference type="SUPFAM" id="SSF64182">
    <property type="entry name" value="DHH phosphoesterases"/>
    <property type="match status" value="1"/>
</dbReference>
<dbReference type="Pfam" id="PF17768">
    <property type="entry name" value="RecJ_OB"/>
    <property type="match status" value="1"/>
</dbReference>
<evidence type="ECO:0008006" key="9">
    <source>
        <dbReference type="Google" id="ProtNLM"/>
    </source>
</evidence>
<proteinExistence type="inferred from homology"/>
<reference evidence="7" key="1">
    <citation type="submission" date="2015-02" db="EMBL/GenBank/DDBJ databases">
        <title>A novel member of the family Ruminococcaceae isolated from human feces.</title>
        <authorList>
            <person name="Shkoporov A.N."/>
            <person name="Chaplin A.V."/>
            <person name="Motuzova O.V."/>
            <person name="Kafarskaia L.I."/>
            <person name="Khokhlova E.V."/>
            <person name="Efimov B.A."/>
        </authorList>
    </citation>
    <scope>NUCLEOTIDE SEQUENCE [LARGE SCALE GENOMIC DNA]</scope>
    <source>
        <strain evidence="7">585-1</strain>
    </source>
</reference>
<evidence type="ECO:0000256" key="3">
    <source>
        <dbReference type="ARBA" id="ARBA00022801"/>
    </source>
</evidence>
<sequence length="570" mass="64435">MDYELIPGSRNDVTNIEFTILKNRGIENPKEYLSLKSDCLIPYQDLENIDVAVSCLLGHLDDEIHVVVDCDVDGYTSAAMLISYLKDQKKDINITYHLHSGKQHGLQSDIEIPKSARLVIVPDAGTNDIEPCKALNKAGIDVIILDHHIAETENPYAIVVNNQTCGYTNKEFSGAGITYKFLQAIDEELWTSFADKYIDLAAIGNIADVMDMRSYETKYIADKGIALISNPLIKQLCEQNSFKIKSDPTIHDIQFYIVPAINAVIRAGNLAEKELMFRALLGEYETFKYKKRGEKEATEESICERVVRLATNIRNRQSKACKHGQDAIRDFIERYNQRENKILFVNVTGLLDEVYTGLTATRIAEEYTRPCLLLRKRNEDENLYGGSGRNINNGSIDNLKLFLESTGCFESIMGHENAFGVEIKKENIPKAIQSCNERLKDSPILKSYKCDFVIGNQDLTFPLVKKIDGMSRCWGQMVEEPYIAVEGVHLDKKQVSLIGKQSNTLKWKDEETGVEFVKFSCNETDPIYQALNDPYDSTASFDINVVGRASINVYRSMATPQFIIIEYEVL</sequence>
<comment type="caution">
    <text evidence="7">The sequence shown here is derived from an EMBL/GenBank/DDBJ whole genome shotgun (WGS) entry which is preliminary data.</text>
</comment>
<evidence type="ECO:0000256" key="2">
    <source>
        <dbReference type="ARBA" id="ARBA00022722"/>
    </source>
</evidence>
<evidence type="ECO:0000313" key="7">
    <source>
        <dbReference type="EMBL" id="KJF41259.1"/>
    </source>
</evidence>
<dbReference type="InterPro" id="IPR001667">
    <property type="entry name" value="DDH_dom"/>
</dbReference>
<feature type="domain" description="RecJ OB" evidence="6">
    <location>
        <begin position="451"/>
        <end position="564"/>
    </location>
</feature>
<dbReference type="InterPro" id="IPR038763">
    <property type="entry name" value="DHH_sf"/>
</dbReference>
<dbReference type="Proteomes" id="UP000032483">
    <property type="component" value="Unassembled WGS sequence"/>
</dbReference>
<keyword evidence="3" id="KW-0378">Hydrolase</keyword>
<dbReference type="InterPro" id="IPR041122">
    <property type="entry name" value="RecJ_OB"/>
</dbReference>
<keyword evidence="4" id="KW-0269">Exonuclease</keyword>
<organism evidence="7 8">
    <name type="scientific">Ruthenibacterium lactatiformans</name>
    <dbReference type="NCBI Taxonomy" id="1550024"/>
    <lineage>
        <taxon>Bacteria</taxon>
        <taxon>Bacillati</taxon>
        <taxon>Bacillota</taxon>
        <taxon>Clostridia</taxon>
        <taxon>Eubacteriales</taxon>
        <taxon>Oscillospiraceae</taxon>
        <taxon>Ruthenibacterium</taxon>
    </lineage>
</organism>
<accession>A0A0D8J3D7</accession>
<keyword evidence="2" id="KW-0540">Nuclease</keyword>
<dbReference type="Gene3D" id="3.10.310.30">
    <property type="match status" value="1"/>
</dbReference>
<dbReference type="InterPro" id="IPR051673">
    <property type="entry name" value="SSDNA_exonuclease_RecJ"/>
</dbReference>
<evidence type="ECO:0000256" key="4">
    <source>
        <dbReference type="ARBA" id="ARBA00022839"/>
    </source>
</evidence>
<name>A0A0D8J3D7_9FIRM</name>
<dbReference type="EMBL" id="JXXK01000002">
    <property type="protein sequence ID" value="KJF41259.1"/>
    <property type="molecule type" value="Genomic_DNA"/>
</dbReference>
<dbReference type="Gene3D" id="3.90.1640.30">
    <property type="match status" value="1"/>
</dbReference>
<gene>
    <name evidence="7" type="ORF">TQ39_03200</name>
</gene>
<comment type="similarity">
    <text evidence="1">Belongs to the RecJ family.</text>
</comment>